<evidence type="ECO:0000256" key="4">
    <source>
        <dbReference type="SAM" id="SignalP"/>
    </source>
</evidence>
<dbReference type="GO" id="GO:0055085">
    <property type="term" value="P:transmembrane transport"/>
    <property type="evidence" value="ECO:0007669"/>
    <property type="project" value="InterPro"/>
</dbReference>
<evidence type="ECO:0000313" key="5">
    <source>
        <dbReference type="EMBL" id="MCQ4814481.1"/>
    </source>
</evidence>
<dbReference type="PANTHER" id="PTHR33376">
    <property type="match status" value="1"/>
</dbReference>
<dbReference type="RefSeq" id="WP_256181892.1">
    <property type="nucleotide sequence ID" value="NZ_JANFYT010000016.1"/>
</dbReference>
<organism evidence="5 6">
    <name type="scientific">Cloacibacillus evryensis</name>
    <dbReference type="NCBI Taxonomy" id="508460"/>
    <lineage>
        <taxon>Bacteria</taxon>
        <taxon>Thermotogati</taxon>
        <taxon>Synergistota</taxon>
        <taxon>Synergistia</taxon>
        <taxon>Synergistales</taxon>
        <taxon>Synergistaceae</taxon>
        <taxon>Cloacibacillus</taxon>
    </lineage>
</organism>
<dbReference type="Proteomes" id="UP001205919">
    <property type="component" value="Unassembled WGS sequence"/>
</dbReference>
<comment type="similarity">
    <text evidence="1">Belongs to the bacterial solute-binding protein 7 family.</text>
</comment>
<evidence type="ECO:0000256" key="2">
    <source>
        <dbReference type="ARBA" id="ARBA00022448"/>
    </source>
</evidence>
<dbReference type="InterPro" id="IPR038404">
    <property type="entry name" value="TRAP_DctP_sf"/>
</dbReference>
<reference evidence="5 6" key="1">
    <citation type="submission" date="2022-06" db="EMBL/GenBank/DDBJ databases">
        <title>Isolation of gut microbiota from human fecal samples.</title>
        <authorList>
            <person name="Pamer E.G."/>
            <person name="Barat B."/>
            <person name="Waligurski E."/>
            <person name="Medina S."/>
            <person name="Paddock L."/>
            <person name="Mostad J."/>
        </authorList>
    </citation>
    <scope>NUCLEOTIDE SEQUENCE [LARGE SCALE GENOMIC DNA]</scope>
    <source>
        <strain evidence="5 6">DFI.9.90</strain>
    </source>
</reference>
<dbReference type="InterPro" id="IPR018389">
    <property type="entry name" value="DctP_fam"/>
</dbReference>
<evidence type="ECO:0000256" key="1">
    <source>
        <dbReference type="ARBA" id="ARBA00009023"/>
    </source>
</evidence>
<keyword evidence="2" id="KW-0813">Transport</keyword>
<proteinExistence type="inferred from homology"/>
<sequence>MKKQSVVTVFLLAAVTIFSLAGVSEAAKQTVRLAGIFPPDYYVMKAYYKMVDKIKNRTKGELDIKIFPSNQLGSYDQAFQEVMRGTIEMMGNYATSRFNKKFEIASYPGMVTGFADVAKLIARDSPYHTFLKDAYKECGVVYIGSFVDALMGCAISKRKNVTAPYDTKSKGLVARVAAVEAWRKWYGAMGYQVATVPFAEVFSSMQTGIIDCDTGAGPEAAYATLKDVMGSYIQYNNVFAVNDFIISKSLWDSLDEKTQKIIYEAFDEVVASELNDAENSHKEYIDKMQKAGIKVLTPKPEEQKAMIDIAKKQIWPQFYGVVSKEILDRIEKCLAK</sequence>
<keyword evidence="6" id="KW-1185">Reference proteome</keyword>
<dbReference type="AlphaFoldDB" id="A0AAW5K1H5"/>
<dbReference type="Gene3D" id="3.40.190.170">
    <property type="entry name" value="Bacterial extracellular solute-binding protein, family 7"/>
    <property type="match status" value="1"/>
</dbReference>
<dbReference type="PANTHER" id="PTHR33376:SF7">
    <property type="entry name" value="C4-DICARBOXYLATE-BINDING PROTEIN DCTB"/>
    <property type="match status" value="1"/>
</dbReference>
<gene>
    <name evidence="5" type="primary">dctP</name>
    <name evidence="5" type="ORF">NE630_08590</name>
</gene>
<protein>
    <submittedName>
        <fullName evidence="5">TRAP transporter substrate-binding protein DctP</fullName>
    </submittedName>
</protein>
<accession>A0AAW5K1H5</accession>
<name>A0AAW5K1H5_9BACT</name>
<dbReference type="NCBIfam" id="NF037995">
    <property type="entry name" value="TRAP_S1"/>
    <property type="match status" value="1"/>
</dbReference>
<comment type="caution">
    <text evidence="5">The sequence shown here is derived from an EMBL/GenBank/DDBJ whole genome shotgun (WGS) entry which is preliminary data.</text>
</comment>
<evidence type="ECO:0000313" key="6">
    <source>
        <dbReference type="Proteomes" id="UP001205919"/>
    </source>
</evidence>
<dbReference type="EMBL" id="JANFYT010000016">
    <property type="protein sequence ID" value="MCQ4814481.1"/>
    <property type="molecule type" value="Genomic_DNA"/>
</dbReference>
<evidence type="ECO:0000256" key="3">
    <source>
        <dbReference type="ARBA" id="ARBA00022729"/>
    </source>
</evidence>
<dbReference type="Pfam" id="PF03480">
    <property type="entry name" value="DctP"/>
    <property type="match status" value="1"/>
</dbReference>
<feature type="chain" id="PRO_5043689158" evidence="4">
    <location>
        <begin position="22"/>
        <end position="336"/>
    </location>
</feature>
<feature type="signal peptide" evidence="4">
    <location>
        <begin position="1"/>
        <end position="21"/>
    </location>
</feature>
<keyword evidence="3 4" id="KW-0732">Signal</keyword>